<dbReference type="GO" id="GO:0051484">
    <property type="term" value="P:isopentenyl diphosphate biosynthetic process, methylerythritol 4-phosphate pathway involved in terpenoid biosynthetic process"/>
    <property type="evidence" value="ECO:0007669"/>
    <property type="project" value="UniProtKB-ARBA"/>
</dbReference>
<dbReference type="HAMAP" id="MF_00183">
    <property type="entry name" value="DXP_reductoisom"/>
    <property type="match status" value="1"/>
</dbReference>
<feature type="binding site" evidence="9">
    <location>
        <position position="217"/>
    </location>
    <ligand>
        <name>1-deoxy-D-xylulose 5-phosphate</name>
        <dbReference type="ChEBI" id="CHEBI:57792"/>
    </ligand>
</feature>
<dbReference type="Proteomes" id="UP001290462">
    <property type="component" value="Unassembled WGS sequence"/>
</dbReference>
<feature type="binding site" evidence="9">
    <location>
        <position position="208"/>
    </location>
    <ligand>
        <name>1-deoxy-D-xylulose 5-phosphate</name>
        <dbReference type="ChEBI" id="CHEBI:57792"/>
    </ligand>
</feature>
<evidence type="ECO:0000256" key="4">
    <source>
        <dbReference type="ARBA" id="ARBA00022857"/>
    </source>
</evidence>
<feature type="binding site" evidence="9">
    <location>
        <position position="201"/>
    </location>
    <ligand>
        <name>NADPH</name>
        <dbReference type="ChEBI" id="CHEBI:57783"/>
    </ligand>
</feature>
<feature type="binding site" evidence="9">
    <location>
        <position position="148"/>
    </location>
    <ligand>
        <name>1-deoxy-D-xylulose 5-phosphate</name>
        <dbReference type="ChEBI" id="CHEBI:57792"/>
    </ligand>
</feature>
<gene>
    <name evidence="9" type="primary">dxr</name>
    <name evidence="13" type="ORF">RAK27_05655</name>
</gene>
<dbReference type="Gene3D" id="3.40.50.720">
    <property type="entry name" value="NAD(P)-binding Rossmann-like Domain"/>
    <property type="match status" value="1"/>
</dbReference>
<evidence type="ECO:0000313" key="13">
    <source>
        <dbReference type="EMBL" id="MDZ5758140.1"/>
    </source>
</evidence>
<dbReference type="PANTHER" id="PTHR30525:SF0">
    <property type="entry name" value="1-DEOXY-D-XYLULOSE 5-PHOSPHATE REDUCTOISOMERASE, CHLOROPLASTIC"/>
    <property type="match status" value="1"/>
</dbReference>
<feature type="domain" description="DXP reductoisomerase C-terminal" evidence="12">
    <location>
        <begin position="257"/>
        <end position="374"/>
    </location>
</feature>
<dbReference type="InterPro" id="IPR036291">
    <property type="entry name" value="NAD(P)-bd_dom_sf"/>
</dbReference>
<keyword evidence="7 9" id="KW-0414">Isoprene biosynthesis</keyword>
<feature type="binding site" evidence="9">
    <location>
        <position position="11"/>
    </location>
    <ligand>
        <name>NADPH</name>
        <dbReference type="ChEBI" id="CHEBI:57783"/>
    </ligand>
</feature>
<dbReference type="GO" id="GO:0030604">
    <property type="term" value="F:1-deoxy-D-xylulose-5-phosphate reductoisomerase activity"/>
    <property type="evidence" value="ECO:0007669"/>
    <property type="project" value="UniProtKB-UniRule"/>
</dbReference>
<feature type="domain" description="1-deoxy-D-xylulose 5-phosphate reductoisomerase C-terminal" evidence="11">
    <location>
        <begin position="142"/>
        <end position="225"/>
    </location>
</feature>
<dbReference type="InterPro" id="IPR036169">
    <property type="entry name" value="DXPR_C_sf"/>
</dbReference>
<accession>A0AAW9K0T2</accession>
<dbReference type="Gene3D" id="1.10.1740.10">
    <property type="match status" value="1"/>
</dbReference>
<evidence type="ECO:0000256" key="8">
    <source>
        <dbReference type="ARBA" id="ARBA00048543"/>
    </source>
</evidence>
<dbReference type="Pfam" id="PF13288">
    <property type="entry name" value="DXPR_C"/>
    <property type="match status" value="1"/>
</dbReference>
<keyword evidence="5 9" id="KW-0560">Oxidoreductase</keyword>
<comment type="pathway">
    <text evidence="1 9">Isoprenoid biosynthesis; isopentenyl diphosphate biosynthesis via DXP pathway; isopentenyl diphosphate from 1-deoxy-D-xylulose 5-phosphate: step 1/6.</text>
</comment>
<protein>
    <recommendedName>
        <fullName evidence="9">1-deoxy-D-xylulose 5-phosphate reductoisomerase</fullName>
        <shortName evidence="9">DXP reductoisomerase</shortName>
        <ecNumber evidence="9">1.1.1.267</ecNumber>
    </recommendedName>
    <alternativeName>
        <fullName evidence="9">1-deoxyxylulose-5-phosphate reductoisomerase</fullName>
    </alternativeName>
    <alternativeName>
        <fullName evidence="9">2-C-methyl-D-erythritol 4-phosphate synthase</fullName>
    </alternativeName>
</protein>
<comment type="function">
    <text evidence="9">Catalyzes the NADPH-dependent rearrangement and reduction of 1-deoxy-D-xylulose-5-phosphate (DXP) to 2-C-methyl-D-erythritol 4-phosphate (MEP).</text>
</comment>
<evidence type="ECO:0000256" key="9">
    <source>
        <dbReference type="HAMAP-Rule" id="MF_00183"/>
    </source>
</evidence>
<keyword evidence="6 9" id="KW-0464">Manganese</keyword>
<keyword evidence="9" id="KW-0460">Magnesium</keyword>
<feature type="binding site" evidence="9">
    <location>
        <position position="217"/>
    </location>
    <ligand>
        <name>Mn(2+)</name>
        <dbReference type="ChEBI" id="CHEBI:29035"/>
    </ligand>
</feature>
<name>A0AAW9K0T2_CARML</name>
<dbReference type="NCBIfam" id="NF009114">
    <property type="entry name" value="PRK12464.1"/>
    <property type="match status" value="1"/>
</dbReference>
<keyword evidence="3 9" id="KW-0479">Metal-binding</keyword>
<feature type="binding site" evidence="9">
    <location>
        <position position="146"/>
    </location>
    <ligand>
        <name>Mn(2+)</name>
        <dbReference type="ChEBI" id="CHEBI:29035"/>
    </ligand>
</feature>
<feature type="binding site" evidence="9">
    <location>
        <position position="121"/>
    </location>
    <ligand>
        <name>1-deoxy-D-xylulose 5-phosphate</name>
        <dbReference type="ChEBI" id="CHEBI:57792"/>
    </ligand>
</feature>
<comment type="similarity">
    <text evidence="2 9">Belongs to the DXR family.</text>
</comment>
<feature type="domain" description="1-deoxy-D-xylulose 5-phosphate reductoisomerase N-terminal" evidence="10">
    <location>
        <begin position="4"/>
        <end position="128"/>
    </location>
</feature>
<dbReference type="Pfam" id="PF02670">
    <property type="entry name" value="DXP_reductoisom"/>
    <property type="match status" value="1"/>
</dbReference>
<evidence type="ECO:0000259" key="12">
    <source>
        <dbReference type="Pfam" id="PF13288"/>
    </source>
</evidence>
<dbReference type="InterPro" id="IPR013512">
    <property type="entry name" value="DXP_reductoisomerase_N"/>
</dbReference>
<feature type="binding site" evidence="9">
    <location>
        <position position="172"/>
    </location>
    <ligand>
        <name>1-deoxy-D-xylulose 5-phosphate</name>
        <dbReference type="ChEBI" id="CHEBI:57792"/>
    </ligand>
</feature>
<dbReference type="AlphaFoldDB" id="A0AAW9K0T2"/>
<dbReference type="RefSeq" id="WP_322808686.1">
    <property type="nucleotide sequence ID" value="NZ_CP185245.1"/>
</dbReference>
<dbReference type="SUPFAM" id="SSF51735">
    <property type="entry name" value="NAD(P)-binding Rossmann-fold domains"/>
    <property type="match status" value="1"/>
</dbReference>
<evidence type="ECO:0000256" key="1">
    <source>
        <dbReference type="ARBA" id="ARBA00005094"/>
    </source>
</evidence>
<proteinExistence type="inferred from homology"/>
<organism evidence="13 14">
    <name type="scientific">Carnobacterium maltaromaticum</name>
    <name type="common">Carnobacterium piscicola</name>
    <dbReference type="NCBI Taxonomy" id="2751"/>
    <lineage>
        <taxon>Bacteria</taxon>
        <taxon>Bacillati</taxon>
        <taxon>Bacillota</taxon>
        <taxon>Bacilli</taxon>
        <taxon>Lactobacillales</taxon>
        <taxon>Carnobacteriaceae</taxon>
        <taxon>Carnobacterium</taxon>
    </lineage>
</organism>
<evidence type="ECO:0000256" key="7">
    <source>
        <dbReference type="ARBA" id="ARBA00023229"/>
    </source>
</evidence>
<feature type="binding site" evidence="9">
    <location>
        <position position="12"/>
    </location>
    <ligand>
        <name>NADPH</name>
        <dbReference type="ChEBI" id="CHEBI:57783"/>
    </ligand>
</feature>
<dbReference type="SUPFAM" id="SSF55347">
    <property type="entry name" value="Glyceraldehyde-3-phosphate dehydrogenase-like, C-terminal domain"/>
    <property type="match status" value="1"/>
</dbReference>
<feature type="binding site" evidence="9">
    <location>
        <position position="195"/>
    </location>
    <ligand>
        <name>1-deoxy-D-xylulose 5-phosphate</name>
        <dbReference type="ChEBI" id="CHEBI:57792"/>
    </ligand>
</feature>
<dbReference type="EMBL" id="JAVBVO010000003">
    <property type="protein sequence ID" value="MDZ5758140.1"/>
    <property type="molecule type" value="Genomic_DNA"/>
</dbReference>
<comment type="catalytic activity">
    <reaction evidence="8">
        <text>2-C-methyl-D-erythritol 4-phosphate + NADP(+) = 1-deoxy-D-xylulose 5-phosphate + NADPH + H(+)</text>
        <dbReference type="Rhea" id="RHEA:13717"/>
        <dbReference type="ChEBI" id="CHEBI:15378"/>
        <dbReference type="ChEBI" id="CHEBI:57783"/>
        <dbReference type="ChEBI" id="CHEBI:57792"/>
        <dbReference type="ChEBI" id="CHEBI:58262"/>
        <dbReference type="ChEBI" id="CHEBI:58349"/>
        <dbReference type="EC" id="1.1.1.267"/>
    </reaction>
    <physiologicalReaction direction="right-to-left" evidence="8">
        <dbReference type="Rhea" id="RHEA:13719"/>
    </physiologicalReaction>
</comment>
<feature type="binding site" evidence="9">
    <location>
        <position position="148"/>
    </location>
    <ligand>
        <name>Mn(2+)</name>
        <dbReference type="ChEBI" id="CHEBI:29035"/>
    </ligand>
</feature>
<feature type="binding site" evidence="9">
    <location>
        <position position="213"/>
    </location>
    <ligand>
        <name>1-deoxy-D-xylulose 5-phosphate</name>
        <dbReference type="ChEBI" id="CHEBI:57792"/>
    </ligand>
</feature>
<feature type="binding site" evidence="9">
    <location>
        <position position="120"/>
    </location>
    <ligand>
        <name>NADPH</name>
        <dbReference type="ChEBI" id="CHEBI:57783"/>
    </ligand>
</feature>
<dbReference type="InterPro" id="IPR026877">
    <property type="entry name" value="DXPR_C"/>
</dbReference>
<comment type="caution">
    <text evidence="9">Lacks conserved residue(s) required for the propagation of feature annotation.</text>
</comment>
<keyword evidence="4 9" id="KW-0521">NADP</keyword>
<dbReference type="PIRSF" id="PIRSF006205">
    <property type="entry name" value="Dxp_reductismrs"/>
    <property type="match status" value="1"/>
</dbReference>
<feature type="binding site" evidence="9">
    <location>
        <position position="13"/>
    </location>
    <ligand>
        <name>NADPH</name>
        <dbReference type="ChEBI" id="CHEBI:57783"/>
    </ligand>
</feature>
<dbReference type="InterPro" id="IPR003821">
    <property type="entry name" value="DXP_reductoisomerase"/>
</dbReference>
<reference evidence="13" key="1">
    <citation type="submission" date="2023-08" db="EMBL/GenBank/DDBJ databases">
        <title>Genomic characterization of piscicolin 126 produced by Carnobacterium maltaromaticum CM22 strain isolated from salmon (Salmo salar).</title>
        <authorList>
            <person name="Gonzalez-Gragera E."/>
            <person name="Garcia-Lopez J.D."/>
            <person name="Teso-Perez C."/>
            <person name="Gimenez-Hernandez I."/>
            <person name="Peralta-Sanchez J.M."/>
            <person name="Valdivia E."/>
            <person name="Montalban-Lopez M."/>
            <person name="Martin-Platero A.M."/>
            <person name="Banos A."/>
            <person name="Martinez-Bueno M."/>
        </authorList>
    </citation>
    <scope>NUCLEOTIDE SEQUENCE</scope>
    <source>
        <strain evidence="13">CM22</strain>
    </source>
</reference>
<feature type="binding site" evidence="9">
    <location>
        <position position="122"/>
    </location>
    <ligand>
        <name>NADPH</name>
        <dbReference type="ChEBI" id="CHEBI:57783"/>
    </ligand>
</feature>
<evidence type="ECO:0000259" key="10">
    <source>
        <dbReference type="Pfam" id="PF02670"/>
    </source>
</evidence>
<feature type="binding site" evidence="9">
    <location>
        <position position="214"/>
    </location>
    <ligand>
        <name>1-deoxy-D-xylulose 5-phosphate</name>
        <dbReference type="ChEBI" id="CHEBI:57792"/>
    </ligand>
</feature>
<evidence type="ECO:0000259" key="11">
    <source>
        <dbReference type="Pfam" id="PF08436"/>
    </source>
</evidence>
<dbReference type="PANTHER" id="PTHR30525">
    <property type="entry name" value="1-DEOXY-D-XYLULOSE 5-PHOSPHATE REDUCTOISOMERASE"/>
    <property type="match status" value="1"/>
</dbReference>
<dbReference type="GO" id="GO:0030145">
    <property type="term" value="F:manganese ion binding"/>
    <property type="evidence" value="ECO:0007669"/>
    <property type="project" value="TreeGrafter"/>
</dbReference>
<evidence type="ECO:0000256" key="6">
    <source>
        <dbReference type="ARBA" id="ARBA00023211"/>
    </source>
</evidence>
<evidence type="ECO:0000313" key="14">
    <source>
        <dbReference type="Proteomes" id="UP001290462"/>
    </source>
</evidence>
<sequence>MKKICLLGATGSVGENTVAVVTAHPDQFQIVAFSFYQNKEKGRKLIQKLQPKLVSVATKEDAAGLSLEFPEIRFTYGIEGLSEVVADSEVQLVVTALSGSVGLLPTLTAIELGKTVAIANKETLVMAGALVMNLAKEKNVKLLPVDSEHSAIFQCLQGENISEVEELIITASGGSFRELSRKELVNVTLSDALNHPNWAMGQKITIDSATMMNKGLEVIEAHWLFGLTYDKIKVVLHKESIVHSMVSFVDGAVMAQMGASDMREPIQYALSYPKRIPMIQPKPFDLAKIGALHFAEMDFERFPLLALAYETGKMGGTAPTMMNAANEIAVAAFIKGQISFLEIEDYVEKAIKLDNYVKNPDLETILNVDKETRKLVTSWL</sequence>
<evidence type="ECO:0000256" key="2">
    <source>
        <dbReference type="ARBA" id="ARBA00006825"/>
    </source>
</evidence>
<dbReference type="SUPFAM" id="SSF69055">
    <property type="entry name" value="1-deoxy-D-xylulose-5-phosphate reductoisomerase, C-terminal domain"/>
    <property type="match status" value="1"/>
</dbReference>
<comment type="caution">
    <text evidence="13">The sequence shown here is derived from an EMBL/GenBank/DDBJ whole genome shotgun (WGS) entry which is preliminary data.</text>
</comment>
<dbReference type="Pfam" id="PF08436">
    <property type="entry name" value="DXP_redisom_C"/>
    <property type="match status" value="1"/>
</dbReference>
<feature type="binding site" evidence="9">
    <location>
        <position position="147"/>
    </location>
    <ligand>
        <name>1-deoxy-D-xylulose 5-phosphate</name>
        <dbReference type="ChEBI" id="CHEBI:57792"/>
    </ligand>
</feature>
<dbReference type="EC" id="1.1.1.267" evidence="9"/>
<evidence type="ECO:0000256" key="3">
    <source>
        <dbReference type="ARBA" id="ARBA00022723"/>
    </source>
</evidence>
<dbReference type="NCBIfam" id="TIGR00243">
    <property type="entry name" value="Dxr"/>
    <property type="match status" value="1"/>
</dbReference>
<feature type="binding site" evidence="9">
    <location>
        <position position="38"/>
    </location>
    <ligand>
        <name>NADPH</name>
        <dbReference type="ChEBI" id="CHEBI:57783"/>
    </ligand>
</feature>
<dbReference type="InterPro" id="IPR013644">
    <property type="entry name" value="DXP_reductoisomerase_C"/>
</dbReference>
<comment type="cofactor">
    <cofactor evidence="9">
        <name>Mg(2+)</name>
        <dbReference type="ChEBI" id="CHEBI:18420"/>
    </cofactor>
    <cofactor evidence="9">
        <name>Mn(2+)</name>
        <dbReference type="ChEBI" id="CHEBI:29035"/>
    </cofactor>
</comment>
<dbReference type="FunFam" id="3.40.50.720:FF:000045">
    <property type="entry name" value="1-deoxy-D-xylulose 5-phosphate reductoisomerase"/>
    <property type="match status" value="1"/>
</dbReference>
<dbReference type="GO" id="GO:0070402">
    <property type="term" value="F:NADPH binding"/>
    <property type="evidence" value="ECO:0007669"/>
    <property type="project" value="InterPro"/>
</dbReference>
<evidence type="ECO:0000256" key="5">
    <source>
        <dbReference type="ARBA" id="ARBA00023002"/>
    </source>
</evidence>
<feature type="binding site" evidence="9">
    <location>
        <position position="10"/>
    </location>
    <ligand>
        <name>NADPH</name>
        <dbReference type="ChEBI" id="CHEBI:57783"/>
    </ligand>
</feature>